<reference evidence="2" key="1">
    <citation type="journal article" date="2014" name="Front. Microbiol.">
        <title>High frequency of phylogenetically diverse reductive dehalogenase-homologous genes in deep subseafloor sedimentary metagenomes.</title>
        <authorList>
            <person name="Kawai M."/>
            <person name="Futagami T."/>
            <person name="Toyoda A."/>
            <person name="Takaki Y."/>
            <person name="Nishi S."/>
            <person name="Hori S."/>
            <person name="Arai W."/>
            <person name="Tsubouchi T."/>
            <person name="Morono Y."/>
            <person name="Uchiyama I."/>
            <person name="Ito T."/>
            <person name="Fujiyama A."/>
            <person name="Inagaki F."/>
            <person name="Takami H."/>
        </authorList>
    </citation>
    <scope>NUCLEOTIDE SEQUENCE</scope>
    <source>
        <strain evidence="2">Expedition CK06-06</strain>
    </source>
</reference>
<dbReference type="PANTHER" id="PTHR43679">
    <property type="entry name" value="OCTANOYLTRANSFERASE LIPM-RELATED"/>
    <property type="match status" value="1"/>
</dbReference>
<comment type="caution">
    <text evidence="2">The sequence shown here is derived from an EMBL/GenBank/DDBJ whole genome shotgun (WGS) entry which is preliminary data.</text>
</comment>
<dbReference type="AlphaFoldDB" id="X1IFZ6"/>
<accession>X1IFZ6</accession>
<dbReference type="EMBL" id="BARU01023725">
    <property type="protein sequence ID" value="GAH56463.1"/>
    <property type="molecule type" value="Genomic_DNA"/>
</dbReference>
<dbReference type="InterPro" id="IPR050664">
    <property type="entry name" value="Octanoyltrans_LipM/LipL"/>
</dbReference>
<protein>
    <recommendedName>
        <fullName evidence="1">BPL/LPL catalytic domain-containing protein</fullName>
    </recommendedName>
</protein>
<gene>
    <name evidence="2" type="ORF">S03H2_38470</name>
</gene>
<dbReference type="PANTHER" id="PTHR43679:SF2">
    <property type="entry name" value="OCTANOYL-[GCVH]:PROTEIN N-OCTANOYLTRANSFERASE"/>
    <property type="match status" value="1"/>
</dbReference>
<evidence type="ECO:0000313" key="2">
    <source>
        <dbReference type="EMBL" id="GAH56463.1"/>
    </source>
</evidence>
<dbReference type="Gene3D" id="3.30.930.10">
    <property type="entry name" value="Bira Bifunctional Protein, Domain 2"/>
    <property type="match status" value="1"/>
</dbReference>
<dbReference type="PROSITE" id="PS51733">
    <property type="entry name" value="BPL_LPL_CATALYTIC"/>
    <property type="match status" value="1"/>
</dbReference>
<dbReference type="Pfam" id="PF21948">
    <property type="entry name" value="LplA-B_cat"/>
    <property type="match status" value="1"/>
</dbReference>
<sequence>MGRKEEWRLIDSGYLDAYTNMAIDEAIFAMRQKLGLPATLRFYAWKPAAISMGYFQKIEDPSLEEYKRQKITIVRRFTGGGAILHRNEITYSLACSTHEFPLFRDITKTQQLVHEA</sequence>
<dbReference type="InterPro" id="IPR045864">
    <property type="entry name" value="aa-tRNA-synth_II/BPL/LPL"/>
</dbReference>
<name>X1IFZ6_9ZZZZ</name>
<dbReference type="SUPFAM" id="SSF55681">
    <property type="entry name" value="Class II aaRS and biotin synthetases"/>
    <property type="match status" value="1"/>
</dbReference>
<evidence type="ECO:0000259" key="1">
    <source>
        <dbReference type="PROSITE" id="PS51733"/>
    </source>
</evidence>
<organism evidence="2">
    <name type="scientific">marine sediment metagenome</name>
    <dbReference type="NCBI Taxonomy" id="412755"/>
    <lineage>
        <taxon>unclassified sequences</taxon>
        <taxon>metagenomes</taxon>
        <taxon>ecological metagenomes</taxon>
    </lineage>
</organism>
<proteinExistence type="predicted"/>
<feature type="domain" description="BPL/LPL catalytic" evidence="1">
    <location>
        <begin position="34"/>
        <end position="116"/>
    </location>
</feature>
<dbReference type="InterPro" id="IPR004143">
    <property type="entry name" value="BPL_LPL_catalytic"/>
</dbReference>
<feature type="non-terminal residue" evidence="2">
    <location>
        <position position="116"/>
    </location>
</feature>